<dbReference type="RefSeq" id="WP_106591721.1">
    <property type="nucleotide sequence ID" value="NZ_PYGI01000010.1"/>
</dbReference>
<organism evidence="3 4">
    <name type="scientific">Marinobacterium halophilum</name>
    <dbReference type="NCBI Taxonomy" id="267374"/>
    <lineage>
        <taxon>Bacteria</taxon>
        <taxon>Pseudomonadati</taxon>
        <taxon>Pseudomonadota</taxon>
        <taxon>Gammaproteobacteria</taxon>
        <taxon>Oceanospirillales</taxon>
        <taxon>Oceanospirillaceae</taxon>
        <taxon>Marinobacterium</taxon>
    </lineage>
</organism>
<comment type="caution">
    <text evidence="3">The sequence shown here is derived from an EMBL/GenBank/DDBJ whole genome shotgun (WGS) entry which is preliminary data.</text>
</comment>
<feature type="chain" id="PRO_5015175535" description="Porin" evidence="2">
    <location>
        <begin position="26"/>
        <end position="485"/>
    </location>
</feature>
<dbReference type="Gene3D" id="2.40.160.10">
    <property type="entry name" value="Porin"/>
    <property type="match status" value="1"/>
</dbReference>
<dbReference type="OrthoDB" id="5603191at2"/>
<dbReference type="SUPFAM" id="SSF56935">
    <property type="entry name" value="Porins"/>
    <property type="match status" value="1"/>
</dbReference>
<dbReference type="EMBL" id="PYGI01000010">
    <property type="protein sequence ID" value="PSL13944.1"/>
    <property type="molecule type" value="Genomic_DNA"/>
</dbReference>
<proteinExistence type="predicted"/>
<name>A0A2P8EWV4_9GAMM</name>
<evidence type="ECO:0000256" key="1">
    <source>
        <dbReference type="SAM" id="Coils"/>
    </source>
</evidence>
<evidence type="ECO:0008006" key="5">
    <source>
        <dbReference type="Google" id="ProtNLM"/>
    </source>
</evidence>
<protein>
    <recommendedName>
        <fullName evidence="5">Porin</fullName>
    </recommendedName>
</protein>
<evidence type="ECO:0000313" key="3">
    <source>
        <dbReference type="EMBL" id="PSL13944.1"/>
    </source>
</evidence>
<evidence type="ECO:0000313" key="4">
    <source>
        <dbReference type="Proteomes" id="UP000242133"/>
    </source>
</evidence>
<dbReference type="InterPro" id="IPR023614">
    <property type="entry name" value="Porin_dom_sf"/>
</dbReference>
<feature type="coiled-coil region" evidence="1">
    <location>
        <begin position="28"/>
        <end position="55"/>
    </location>
</feature>
<keyword evidence="4" id="KW-1185">Reference proteome</keyword>
<dbReference type="AlphaFoldDB" id="A0A2P8EWV4"/>
<gene>
    <name evidence="3" type="ORF">CLV44_110125</name>
</gene>
<dbReference type="CDD" id="cd14686">
    <property type="entry name" value="bZIP"/>
    <property type="match status" value="1"/>
</dbReference>
<keyword evidence="1" id="KW-0175">Coiled coil</keyword>
<reference evidence="3 4" key="1">
    <citation type="submission" date="2018-03" db="EMBL/GenBank/DDBJ databases">
        <title>Genomic Encyclopedia of Archaeal and Bacterial Type Strains, Phase II (KMG-II): from individual species to whole genera.</title>
        <authorList>
            <person name="Goeker M."/>
        </authorList>
    </citation>
    <scope>NUCLEOTIDE SEQUENCE [LARGE SCALE GENOMIC DNA]</scope>
    <source>
        <strain evidence="3 4">DSM 17586</strain>
    </source>
</reference>
<sequence>MIPRSQKTAIVLTLASIFLAPSASALTLEELESKLNDLATENAQLRTRMMELESKSFPTANNAPLASKSPPIISNESLLALDPTYSFDILDPTTRITRKQEEILLRKARGDLDTDRVYLSSAVTAIANIQKSNSEDQFGYLMRHPTANNQRTDEVSEAAIHSAQLAITANLGDWVTAYTEMLYDPQQSFGAGTNTDLNRNQVQVRHAYIMLGNLNTSPWYASVGKMAIPFGLTDTPNPFTASTVWHAYGGLANGIKVGYLNDGINIRLMGVQGGAQFRAANVPVDGSNIPSKLNNYSLDANYTFPTGANSTLLLGTSYLKGSAYCQGYPVTHFSACDDENGAWDAYAQWHQGPWMVQAEYATTEDEWPGTYNPALPDYAASKVTSWGLGTKYSTSLGGYDMDLSADFSRFIAGPSGSPWERQDQWVLGIASYPTPSAKFFAEFIHTEGYAPLNFISGGNHTDPTQTHSNADANSNILMLGGNVAF</sequence>
<dbReference type="Proteomes" id="UP000242133">
    <property type="component" value="Unassembled WGS sequence"/>
</dbReference>
<feature type="signal peptide" evidence="2">
    <location>
        <begin position="1"/>
        <end position="25"/>
    </location>
</feature>
<keyword evidence="2" id="KW-0732">Signal</keyword>
<accession>A0A2P8EWV4</accession>
<evidence type="ECO:0000256" key="2">
    <source>
        <dbReference type="SAM" id="SignalP"/>
    </source>
</evidence>